<evidence type="ECO:0000313" key="2">
    <source>
        <dbReference type="Proteomes" id="UP000245368"/>
    </source>
</evidence>
<dbReference type="Pfam" id="PF20223">
    <property type="entry name" value="DUF6582"/>
    <property type="match status" value="1"/>
</dbReference>
<keyword evidence="2" id="KW-1185">Reference proteome</keyword>
<dbReference type="KEGG" id="dez:DKM44_05160"/>
<dbReference type="Proteomes" id="UP000245368">
    <property type="component" value="Chromosome"/>
</dbReference>
<name>A0A2Z3JLP4_9DEIO</name>
<gene>
    <name evidence="1" type="ORF">DKM44_05160</name>
</gene>
<accession>A0A2Z3JLP4</accession>
<dbReference type="InterPro" id="IPR046489">
    <property type="entry name" value="DUF6582"/>
</dbReference>
<reference evidence="1 2" key="1">
    <citation type="submission" date="2018-05" db="EMBL/GenBank/DDBJ databases">
        <title>Complete Genome Sequence of Deinococcus sp. strain 17bor-2.</title>
        <authorList>
            <person name="Srinivasan S."/>
        </authorList>
    </citation>
    <scope>NUCLEOTIDE SEQUENCE [LARGE SCALE GENOMIC DNA]</scope>
    <source>
        <strain evidence="1 2">17bor-2</strain>
    </source>
</reference>
<protein>
    <submittedName>
        <fullName evidence="1">Uncharacterized protein</fullName>
    </submittedName>
</protein>
<dbReference type="AlphaFoldDB" id="A0A2Z3JLP4"/>
<dbReference type="RefSeq" id="WP_109825982.1">
    <property type="nucleotide sequence ID" value="NZ_CP029494.1"/>
</dbReference>
<dbReference type="EMBL" id="CP029494">
    <property type="protein sequence ID" value="AWN22698.1"/>
    <property type="molecule type" value="Genomic_DNA"/>
</dbReference>
<dbReference type="OrthoDB" id="74131at2"/>
<evidence type="ECO:0000313" key="1">
    <source>
        <dbReference type="EMBL" id="AWN22698.1"/>
    </source>
</evidence>
<organism evidence="1 2">
    <name type="scientific">Deinococcus irradiatisoli</name>
    <dbReference type="NCBI Taxonomy" id="2202254"/>
    <lineage>
        <taxon>Bacteria</taxon>
        <taxon>Thermotogati</taxon>
        <taxon>Deinococcota</taxon>
        <taxon>Deinococci</taxon>
        <taxon>Deinococcales</taxon>
        <taxon>Deinococcaceae</taxon>
        <taxon>Deinococcus</taxon>
    </lineage>
</organism>
<proteinExistence type="predicted"/>
<sequence length="86" mass="9689">MSELSNQKRDELKRSDFAYVDQQGERHLPIHDEAHVRNAVARFSQTQFGSKEAKQHAARQIVSAAKHYGIDLSDDDAVVHAAHAHD</sequence>